<dbReference type="EMBL" id="FOHV01000001">
    <property type="protein sequence ID" value="SES64950.1"/>
    <property type="molecule type" value="Genomic_DNA"/>
</dbReference>
<evidence type="ECO:0000256" key="1">
    <source>
        <dbReference type="SAM" id="MobiDB-lite"/>
    </source>
</evidence>
<feature type="signal peptide" evidence="2">
    <location>
        <begin position="1"/>
        <end position="25"/>
    </location>
</feature>
<feature type="compositionally biased region" description="Low complexity" evidence="1">
    <location>
        <begin position="196"/>
        <end position="208"/>
    </location>
</feature>
<organism evidence="3 4">
    <name type="scientific">Thorsellia anophelis DSM 18579</name>
    <dbReference type="NCBI Taxonomy" id="1123402"/>
    <lineage>
        <taxon>Bacteria</taxon>
        <taxon>Pseudomonadati</taxon>
        <taxon>Pseudomonadota</taxon>
        <taxon>Gammaproteobacteria</taxon>
        <taxon>Enterobacterales</taxon>
        <taxon>Thorselliaceae</taxon>
        <taxon>Thorsellia</taxon>
    </lineage>
</organism>
<dbReference type="RefSeq" id="WP_093316606.1">
    <property type="nucleotide sequence ID" value="NZ_FOHV01000001.1"/>
</dbReference>
<dbReference type="Proteomes" id="UP000242642">
    <property type="component" value="Unassembled WGS sequence"/>
</dbReference>
<evidence type="ECO:0000256" key="2">
    <source>
        <dbReference type="SAM" id="SignalP"/>
    </source>
</evidence>
<protein>
    <submittedName>
        <fullName evidence="3">Uncharacterized protein</fullName>
    </submittedName>
</protein>
<dbReference type="AlphaFoldDB" id="A0A1H9Y808"/>
<sequence length="366" mass="39660">MKNKFLKTALSVSLVSIFFSSTAFAKEHTFVVEKTIKGYYPSFDSVGSTIIAGETSGLRVGDIVAVPSDVFDEQFFAQLDRDGDPALLPNSGKNYDLAWWKVTPKEGYKWSDDTTGVGTNVTNWSHVDAELINPATYLDIPQVSTSKALRVPPVKPNQRIAFSMTPETDFGDPAKGSALYAPDLNFFWGNTNPDQTPGNPDPGTENPENPNPPGDGGNPEGPNEGGGGGEIGGSEIGDAIVRIYIDRNGNGILDLGVDELLTDHPTVDTTYIADIQIVTEVDGEPVLRELEEHEKQTIQWHITNGDETVSYALNDGSNRVSDTYAFMTQTSNSDAHPTMQSLPDHYSEQGTTISISFSFDADEVAE</sequence>
<dbReference type="STRING" id="1123402.SAMN02583745_00108"/>
<feature type="region of interest" description="Disordered" evidence="1">
    <location>
        <begin position="185"/>
        <end position="233"/>
    </location>
</feature>
<feature type="compositionally biased region" description="Gly residues" evidence="1">
    <location>
        <begin position="214"/>
        <end position="233"/>
    </location>
</feature>
<evidence type="ECO:0000313" key="3">
    <source>
        <dbReference type="EMBL" id="SES64950.1"/>
    </source>
</evidence>
<accession>A0A1H9Y808</accession>
<keyword evidence="2" id="KW-0732">Signal</keyword>
<keyword evidence="4" id="KW-1185">Reference proteome</keyword>
<evidence type="ECO:0000313" key="4">
    <source>
        <dbReference type="Proteomes" id="UP000242642"/>
    </source>
</evidence>
<feature type="chain" id="PRO_5017308284" evidence="2">
    <location>
        <begin position="26"/>
        <end position="366"/>
    </location>
</feature>
<proteinExistence type="predicted"/>
<name>A0A1H9Y808_9GAMM</name>
<gene>
    <name evidence="3" type="ORF">SAMN02583745_00108</name>
</gene>
<reference evidence="4" key="1">
    <citation type="submission" date="2016-10" db="EMBL/GenBank/DDBJ databases">
        <authorList>
            <person name="Varghese N."/>
            <person name="Submissions S."/>
        </authorList>
    </citation>
    <scope>NUCLEOTIDE SEQUENCE [LARGE SCALE GENOMIC DNA]</scope>
    <source>
        <strain evidence="4">DSM 18579</strain>
    </source>
</reference>